<keyword evidence="14" id="KW-1185">Reference proteome</keyword>
<dbReference type="InterPro" id="IPR031768">
    <property type="entry name" value="CBM60_xylan-bd"/>
</dbReference>
<dbReference type="InterPro" id="IPR006644">
    <property type="entry name" value="Cadg"/>
</dbReference>
<dbReference type="Gene3D" id="2.60.40.10">
    <property type="entry name" value="Immunoglobulins"/>
    <property type="match status" value="1"/>
</dbReference>
<evidence type="ECO:0000256" key="3">
    <source>
        <dbReference type="ARBA" id="ARBA00022525"/>
    </source>
</evidence>
<proteinExistence type="predicted"/>
<keyword evidence="3" id="KW-0964">Secreted</keyword>
<dbReference type="InterPro" id="IPR013783">
    <property type="entry name" value="Ig-like_fold"/>
</dbReference>
<reference evidence="13 14" key="1">
    <citation type="journal article" date="2015" name="Environ. Microbiol.">
        <title>Methane oxidation coupled to nitrate reduction under hypoxia by the Gammaproteobacterium Methylomonas denitrificans, sp. nov. type strain FJG1.</title>
        <authorList>
            <person name="Kits K.D."/>
            <person name="Klotz M.G."/>
            <person name="Stein L.Y."/>
        </authorList>
    </citation>
    <scope>NUCLEOTIDE SEQUENCE [LARGE SCALE GENOMIC DNA]</scope>
    <source>
        <strain evidence="13 14">FJG1</strain>
    </source>
</reference>
<feature type="compositionally biased region" description="Gly residues" evidence="11">
    <location>
        <begin position="922"/>
        <end position="934"/>
    </location>
</feature>
<sequence length="3244" mass="337730">MTSFNYNTLDNANIISNGQTEYQRICFNLVKTAEGVKTEAYLDSKKIPTIGIGFNLRDTNVLQKVLMAFSVDGVTDLANVTNAFLVIANAPYNSDTALQTALNNKMAEYYAQGKVNRSTFAFAAGETGFNEMRDTFNQAVQEYEGNHLPGKNEPGRVDNWLANIPSSKERAVLVSLSYNGLINEGTSPTLRKAILDGNRAEAWYQIRYDSNKLGKHYLGNVIEPSEQLAFDKGEDKGTAKRRFLESETFGLYNDEVNVTPDEAKDAYRMLQLHRDYVLKYEAGYGQTSDGQDGSRGNQIDKANNDYHLTATSVVETLIQALTLARDALIADLQSKYTSLVGFDFSSYNALSIYLDPNRDSASQAINPQHNSKLDARQKDQNGNEIISNDILIGEGGDDTLIGGKGNDILIGGNGYDTYIWNTGDGTDTIIDEDGKGIIKVNNADVELFAVGAFIETTPGSGVWKKTMADGSILTLTHHSPWRLVTEDGSEIILGDDWQDGEFGIHRQSAGADVSGSVIPHGDLKPLDQDPNTDGIQIGTDALGNVIVGTEADPGREDTLYDDSGNDRLEGYAGSDILLANRGGDNLLYADQQQDFQTLYNQGQSATGTGQRGDLLSSGAGSDQLYGSNGRDALAGGDGADILLGGGDDDLLYGDGGFVGVGSGWSVNASVQLSGANYQASTLGGNDILYGGTGNDTLNGGQGADVLDGGAGRDILQGGEGNDVLYADEQVSEAVNGMNQANLSGDFLSGGLGDDMLIGVTLSNASTGESGGNDLMLGGDGQDWIDGGGGDDTLYGDASGYANSNWAVTRELATVGNTTTASIQFSNADATDLGIGSADTIYGGAGKDWIFSNQGDDVVDAGIDDDVVFGGLGQDTIFGRNGNDLLLGNNGTTSQLGDGSDYLDGGDGDDRLWGDGGSDVLLGGSGNDGLQGDGNGTISQEQGDDLLDGGAGNDQLYGDGGNDTLIGGTGNDDLYGGSGFDTYIINAGDGIDHIIDSDSEKNSKIIFGNGVNSSDVKLRLGSLMLDLGNGNAVHIENFDQTDVFNSSSVSSFEFADGTTLSIDQLLARGFDLSGANLDDTIFGTNTVDRINGYAGNDTLVAGAGNDVLDGGEGADIMAGGIGDDLYLNVSGEDTIADYEGHDTIRLAQANAVGAGGVSIYNFGDQNQLRGVSIALDSGGALKLQNVFFGTDATLEFANGSTLDLETLVGNSLTTSLALTLGDSGGELYGGAGADNLHGGAGNDALSGALGADKLYGYAGNDTLNGGAGNDMLDAGAGDDTLIGGAGQDLLLGGAGNDVYQLEANSGPDLITDSQGQNLIRFGADLDQATLAVSVLTIAGQTALTLKVAGVELATITQGLTTYRFEFADGSQMSADEFMLNFRTDAVTQNGNDSDNTLFGGRAADSLSGNAGNDTLWGGAGNDQLLGGLGSDDYHYRLGDGHDIIQETDVVDAGLSSQDRVVFGPGIDLSDMVFSHRANGDLSLSVAGLADAITMVGWYADPAQRVENFVFADGQQVSADSLLALSLVPQLGGAGDDSLVGSAFRDILRGGNGNDLLSGNGGNDDLYGDAGTDTYVFAMNSGADQIFEVAGETSIIELSDYDLSRLAGTRVGDDLLLSVSGAGDSMTLKDFYTLNHDWQVKTPSGTSLSVAELLSNNTAYLASRSELTGLRDHWLADVRDSVTQAQKAAGMVSTAGEMSFQFDISQTATSYTRANGYGGWVPSNEASYTFNQPAVAIGGVSLLPYVSDNANITYEVGSSASILKNLVVDWSGPEVASSSRVYASTTGHYLYTTEQLVNLILSLGVSGMENPYVVTETPLYTATTTTTHYTGTVRSMTPADGTGYSVDNVQAQNFFQLGNYPTTLSMSVANSAIIIDQVAAGDSDNTIRYSGDLGIVQGGPGNDAIRVNGYGVSIGNQSFASQLFLDGGVGNDLIVGGFGSDTIVGGRGDDTLRGETGEDRYYFLAGDTGTDLVYDVGYGGPVDNDTVVFGVGITLADLSFSWGNEALPGYTYGGYDESRIRMFQTLDITWQPGSVARIVMPTPFVNSYGTTVFSNDWEQTGIEYFEFADGSRMRMTQILASANVPVRPTVSRRADNTLTGTVGADELLGFSDADDLYGGYGADTLVGNAGDDWLFGGAGDDRLEGGIGDDSYYFLADEVGTDLLYDLGYGGNYSGGYGGDYGGSYGGSYGGDYGGNNDTVVFGDGVSLSNFNFAWNEEALISAVDGSTQWYQTLDITWQPDSTVRIVMPRADRNDAEQIGIEYFKFADGSQMTMAQMLSLAGPSPEHSPLINTPLADQVATEDMPFSYTIPQNAFVDLDAGDSLRYSYDGWPGWLNFDPETLTFSGTPPFSGTTDLYSPSGWWSVKVTATDRFGASISNSFMLTANPINKVTGTMSGDSLLGTALADELIGLAGSDQLDGGSGTDKLIGGLGDDILNGGAGDDLLYGGDILDNSVATPINQLVINAKASLLNDGGGARMDVYIDGLLKTSFSVTNTQNYQAYTVDPALLGVDGHRIEVAFSNDSTIAGTPAQDRNLFVSGIVLNGVAIATTAGGVYYDIGAGTTALDGQNLLAGQVTMPWNGALRFNLDGNDRLDGGIGADTMIGGFGNDIYIVDDVADVIDEHIDSGIDMVQSSIDYDLKNAANVENLMLVGVDALDGTGNALNNTLFGSIAGNWLDGDLGGDRMVGGQGNDYYMIDNIGDVVVENSGEGTDTVLSEVSYSLSANVENLSLTGTAAINATGNTLNNILEGNAGNNTLNGDAGDDTLKGQAGNDSVNGGVGNDVLYGGDVIDVVPATLVNQLVINAKANLLNDGVGARMDVYIDGVLKTTFSVTNTAAYQDYTVDPGLLGIGAHLIDIAFSNDAAIASPPQDRNLYVNTITINGQSIANTADGVYYDIGAGTAALDGKNLIAGQGVMPWNGGLRFNLDGNDRLDGGIGADTMSGGLGNDIYIVGEAGDSVIEAANAGIDLVQSSISYDLNKSANVENLTLTGLATIDAIGNALDNTLLGNMADNRLDGGLGIDRLAGGLGNDTYVVDNVSDVIVENTNSGNDSVESSISWTLGAELEKLALTGSTAINGTGNALNNVLKGNSAANSLSAAAGNDTLDGLGAADTLTGGTGNDTYILGRGYAADTVVENDATAGNTDIAQFLAGITAEQLWFIHSGNNLEASIIGTSDKLVLKDWYTGTANHVEQFKTTDGALTLLDSQVENLVSAMAAFAPPAAGQTTLPTDYQAALAPVIAANWK</sequence>
<dbReference type="PANTHER" id="PTHR38340:SF1">
    <property type="entry name" value="S-LAYER PROTEIN"/>
    <property type="match status" value="1"/>
</dbReference>
<dbReference type="InterPro" id="IPR003995">
    <property type="entry name" value="RTX_toxin_determinant-A"/>
</dbReference>
<evidence type="ECO:0000313" key="14">
    <source>
        <dbReference type="Proteomes" id="UP000030512"/>
    </source>
</evidence>
<protein>
    <recommendedName>
        <fullName evidence="12">Dystroglycan-type cadherin-like domain-containing protein</fullName>
    </recommendedName>
</protein>
<dbReference type="GO" id="GO:0090729">
    <property type="term" value="F:toxin activity"/>
    <property type="evidence" value="ECO:0007669"/>
    <property type="project" value="UniProtKB-KW"/>
</dbReference>
<dbReference type="GO" id="GO:0003796">
    <property type="term" value="F:lysozyme activity"/>
    <property type="evidence" value="ECO:0007669"/>
    <property type="project" value="InterPro"/>
</dbReference>
<dbReference type="Pfam" id="PF16841">
    <property type="entry name" value="CBM60"/>
    <property type="match status" value="2"/>
</dbReference>
<comment type="subcellular location">
    <subcellularLocation>
        <location evidence="1">Membrane</location>
    </subcellularLocation>
    <subcellularLocation>
        <location evidence="2">Secreted</location>
    </subcellularLocation>
</comment>
<dbReference type="InterPro" id="IPR011049">
    <property type="entry name" value="Serralysin-like_metalloprot_C"/>
</dbReference>
<keyword evidence="5" id="KW-0081">Bacteriolytic enzyme</keyword>
<dbReference type="InterPro" id="IPR050557">
    <property type="entry name" value="RTX_toxin/Mannuronan_C5-epim"/>
</dbReference>
<dbReference type="SUPFAM" id="SSF53955">
    <property type="entry name" value="Lysozyme-like"/>
    <property type="match status" value="2"/>
</dbReference>
<evidence type="ECO:0000259" key="12">
    <source>
        <dbReference type="SMART" id="SM00736"/>
    </source>
</evidence>
<dbReference type="Gene3D" id="2.60.60.40">
    <property type="match status" value="2"/>
</dbReference>
<feature type="region of interest" description="Disordered" evidence="11">
    <location>
        <begin position="602"/>
        <end position="621"/>
    </location>
</feature>
<evidence type="ECO:0000256" key="1">
    <source>
        <dbReference type="ARBA" id="ARBA00004370"/>
    </source>
</evidence>
<feature type="domain" description="Dystroglycan-type cadherin-like" evidence="12">
    <location>
        <begin position="2288"/>
        <end position="2390"/>
    </location>
</feature>
<dbReference type="Pfam" id="PF00353">
    <property type="entry name" value="HemolysinCabind"/>
    <property type="match status" value="22"/>
</dbReference>
<dbReference type="Pfam" id="PF06594">
    <property type="entry name" value="HCBP_related"/>
    <property type="match status" value="1"/>
</dbReference>
<keyword evidence="7" id="KW-0677">Repeat</keyword>
<evidence type="ECO:0000256" key="8">
    <source>
        <dbReference type="ARBA" id="ARBA00022837"/>
    </source>
</evidence>
<evidence type="ECO:0000256" key="9">
    <source>
        <dbReference type="ARBA" id="ARBA00023026"/>
    </source>
</evidence>
<organism evidence="13 14">
    <name type="scientific">Methylomonas denitrificans</name>
    <dbReference type="NCBI Taxonomy" id="1538553"/>
    <lineage>
        <taxon>Bacteria</taxon>
        <taxon>Pseudomonadati</taxon>
        <taxon>Pseudomonadota</taxon>
        <taxon>Gammaproteobacteria</taxon>
        <taxon>Methylococcales</taxon>
        <taxon>Methylococcaceae</taxon>
        <taxon>Methylomonas</taxon>
    </lineage>
</organism>
<dbReference type="InterPro" id="IPR018511">
    <property type="entry name" value="Hemolysin-typ_Ca-bd_CS"/>
</dbReference>
<evidence type="ECO:0000256" key="10">
    <source>
        <dbReference type="ARBA" id="ARBA00023136"/>
    </source>
</evidence>
<accession>A0A126T439</accession>
<dbReference type="STRING" id="1538553.JT25_010195"/>
<evidence type="ECO:0000256" key="2">
    <source>
        <dbReference type="ARBA" id="ARBA00004613"/>
    </source>
</evidence>
<dbReference type="Gene3D" id="2.150.10.10">
    <property type="entry name" value="Serralysin-like metalloprotease, C-terminal"/>
    <property type="match status" value="13"/>
</dbReference>
<dbReference type="InterPro" id="IPR010566">
    <property type="entry name" value="Haemolys_ca-bd"/>
</dbReference>
<dbReference type="PRINTS" id="PR01488">
    <property type="entry name" value="RTXTOXINA"/>
</dbReference>
<dbReference type="InterPro" id="IPR023347">
    <property type="entry name" value="Lysozyme_dom_sf"/>
</dbReference>
<dbReference type="SUPFAM" id="SSF49313">
    <property type="entry name" value="Cadherin-like"/>
    <property type="match status" value="1"/>
</dbReference>
<dbReference type="InterPro" id="IPR023346">
    <property type="entry name" value="Lysozyme-like_dom_sf"/>
</dbReference>
<dbReference type="GO" id="GO:0005576">
    <property type="term" value="C:extracellular region"/>
    <property type="evidence" value="ECO:0007669"/>
    <property type="project" value="UniProtKB-SubCell"/>
</dbReference>
<dbReference type="Pfam" id="PF05345">
    <property type="entry name" value="He_PIG"/>
    <property type="match status" value="1"/>
</dbReference>
<dbReference type="SMART" id="SM00736">
    <property type="entry name" value="CADG"/>
    <property type="match status" value="1"/>
</dbReference>
<name>A0A126T439_9GAMM</name>
<evidence type="ECO:0000313" key="13">
    <source>
        <dbReference type="EMBL" id="AMK76855.1"/>
    </source>
</evidence>
<keyword evidence="4" id="KW-0929">Antimicrobial</keyword>
<dbReference type="KEGG" id="mdn:JT25_010195"/>
<dbReference type="PROSITE" id="PS00330">
    <property type="entry name" value="HEMOLYSIN_CALCIUM"/>
    <property type="match status" value="17"/>
</dbReference>
<feature type="region of interest" description="Disordered" evidence="11">
    <location>
        <begin position="922"/>
        <end position="953"/>
    </location>
</feature>
<dbReference type="GO" id="GO:0016020">
    <property type="term" value="C:membrane"/>
    <property type="evidence" value="ECO:0007669"/>
    <property type="project" value="UniProtKB-SubCell"/>
</dbReference>
<evidence type="ECO:0000256" key="4">
    <source>
        <dbReference type="ARBA" id="ARBA00022529"/>
    </source>
</evidence>
<dbReference type="EMBL" id="CP014476">
    <property type="protein sequence ID" value="AMK76855.1"/>
    <property type="molecule type" value="Genomic_DNA"/>
</dbReference>
<dbReference type="Gene3D" id="1.10.530.40">
    <property type="match status" value="1"/>
</dbReference>
<keyword evidence="9" id="KW-0843">Virulence</keyword>
<dbReference type="GO" id="GO:0042742">
    <property type="term" value="P:defense response to bacterium"/>
    <property type="evidence" value="ECO:0007669"/>
    <property type="project" value="UniProtKB-KW"/>
</dbReference>
<evidence type="ECO:0000256" key="11">
    <source>
        <dbReference type="SAM" id="MobiDB-lite"/>
    </source>
</evidence>
<keyword evidence="10" id="KW-0472">Membrane</keyword>
<dbReference type="GO" id="GO:0005509">
    <property type="term" value="F:calcium ion binding"/>
    <property type="evidence" value="ECO:0007669"/>
    <property type="project" value="InterPro"/>
</dbReference>
<dbReference type="InterPro" id="IPR015919">
    <property type="entry name" value="Cadherin-like_sf"/>
</dbReference>
<dbReference type="SUPFAM" id="SSF51120">
    <property type="entry name" value="beta-Roll"/>
    <property type="match status" value="15"/>
</dbReference>
<keyword evidence="6" id="KW-0800">Toxin</keyword>
<dbReference type="PANTHER" id="PTHR38340">
    <property type="entry name" value="S-LAYER PROTEIN"/>
    <property type="match status" value="1"/>
</dbReference>
<dbReference type="InterPro" id="IPR001343">
    <property type="entry name" value="Hemolysn_Ca-bd"/>
</dbReference>
<keyword evidence="8" id="KW-0106">Calcium</keyword>
<dbReference type="GO" id="GO:0031640">
    <property type="term" value="P:killing of cells of another organism"/>
    <property type="evidence" value="ECO:0007669"/>
    <property type="project" value="UniProtKB-KW"/>
</dbReference>
<evidence type="ECO:0000256" key="7">
    <source>
        <dbReference type="ARBA" id="ARBA00022737"/>
    </source>
</evidence>
<dbReference type="PRINTS" id="PR00313">
    <property type="entry name" value="CABNDNGRPT"/>
</dbReference>
<dbReference type="RefSeq" id="WP_062328457.1">
    <property type="nucleotide sequence ID" value="NZ_CP014476.1"/>
</dbReference>
<evidence type="ECO:0000256" key="5">
    <source>
        <dbReference type="ARBA" id="ARBA00022638"/>
    </source>
</evidence>
<evidence type="ECO:0000256" key="6">
    <source>
        <dbReference type="ARBA" id="ARBA00022656"/>
    </source>
</evidence>
<gene>
    <name evidence="13" type="ORF">JT25_010195</name>
</gene>
<dbReference type="Proteomes" id="UP000030512">
    <property type="component" value="Chromosome"/>
</dbReference>